<dbReference type="EMBL" id="JAAGWB010000012">
    <property type="protein sequence ID" value="NEN50118.1"/>
    <property type="molecule type" value="Genomic_DNA"/>
</dbReference>
<dbReference type="AlphaFoldDB" id="A0A6P0H2X9"/>
<reference evidence="1 3" key="1">
    <citation type="submission" date="2020-01" db="EMBL/GenBank/DDBJ databases">
        <title>the WGS Modestobacter muralis CPCC 204518.</title>
        <authorList>
            <person name="Jiang Z."/>
        </authorList>
    </citation>
    <scope>NUCLEOTIDE SEQUENCE [LARGE SCALE GENOMIC DNA]</scope>
    <source>
        <strain evidence="1 3">DSM 100205</strain>
    </source>
</reference>
<dbReference type="RefSeq" id="WP_163609798.1">
    <property type="nucleotide sequence ID" value="NZ_JAAGWB010000012.1"/>
</dbReference>
<evidence type="ECO:0000313" key="2">
    <source>
        <dbReference type="EMBL" id="NEN50118.1"/>
    </source>
</evidence>
<organism evidence="2 4">
    <name type="scientific">Modestobacter muralis</name>
    <dbReference type="NCBI Taxonomy" id="1608614"/>
    <lineage>
        <taxon>Bacteria</taxon>
        <taxon>Bacillati</taxon>
        <taxon>Actinomycetota</taxon>
        <taxon>Actinomycetes</taxon>
        <taxon>Geodermatophilales</taxon>
        <taxon>Geodermatophilaceae</taxon>
        <taxon>Modestobacter</taxon>
    </lineage>
</organism>
<evidence type="ECO:0000313" key="4">
    <source>
        <dbReference type="Proteomes" id="UP000471152"/>
    </source>
</evidence>
<reference evidence="2 4" key="2">
    <citation type="submission" date="2020-02" db="EMBL/GenBank/DDBJ databases">
        <title>The WGS of Modestobacter muralis DSM 100205.</title>
        <authorList>
            <person name="Jiang Z."/>
        </authorList>
    </citation>
    <scope>NUCLEOTIDE SEQUENCE [LARGE SCALE GENOMIC DNA]</scope>
    <source>
        <strain evidence="2 4">DSM 100205</strain>
    </source>
</reference>
<evidence type="ECO:0000313" key="1">
    <source>
        <dbReference type="EMBL" id="NEK93351.1"/>
    </source>
</evidence>
<accession>A0A6P0H2X9</accession>
<evidence type="ECO:0000313" key="3">
    <source>
        <dbReference type="Proteomes" id="UP000468828"/>
    </source>
</evidence>
<dbReference type="Proteomes" id="UP000468828">
    <property type="component" value="Unassembled WGS sequence"/>
</dbReference>
<dbReference type="EMBL" id="JAAGWH010000012">
    <property type="protein sequence ID" value="NEK93351.1"/>
    <property type="molecule type" value="Genomic_DNA"/>
</dbReference>
<keyword evidence="3" id="KW-1185">Reference proteome</keyword>
<protein>
    <submittedName>
        <fullName evidence="2">Uncharacterized protein</fullName>
    </submittedName>
</protein>
<name>A0A6P0H2X9_9ACTN</name>
<dbReference type="Proteomes" id="UP000471152">
    <property type="component" value="Unassembled WGS sequence"/>
</dbReference>
<sequence>MSTPLDLLTRPSSGRLPSRNEEVGLDALLEFFADESPVSARRTFRRSAAELRGWARSSSRRAAAWGAVAPVVVPVPRSSSVATEVAL</sequence>
<gene>
    <name evidence="2" type="ORF">G3R41_04035</name>
    <name evidence="1" type="ORF">GCU67_04035</name>
</gene>
<comment type="caution">
    <text evidence="2">The sequence shown here is derived from an EMBL/GenBank/DDBJ whole genome shotgun (WGS) entry which is preliminary data.</text>
</comment>
<proteinExistence type="predicted"/>